<feature type="domain" description="ABC transporter" evidence="10">
    <location>
        <begin position="2"/>
        <end position="237"/>
    </location>
</feature>
<dbReference type="InterPro" id="IPR003593">
    <property type="entry name" value="AAA+_ATPase"/>
</dbReference>
<dbReference type="GO" id="GO:0031460">
    <property type="term" value="P:glycine betaine transport"/>
    <property type="evidence" value="ECO:0007669"/>
    <property type="project" value="InterPro"/>
</dbReference>
<dbReference type="InterPro" id="IPR027417">
    <property type="entry name" value="P-loop_NTPase"/>
</dbReference>
<dbReference type="GO" id="GO:0016887">
    <property type="term" value="F:ATP hydrolysis activity"/>
    <property type="evidence" value="ECO:0007669"/>
    <property type="project" value="UniProtKB-UniRule"/>
</dbReference>
<evidence type="ECO:0000256" key="1">
    <source>
        <dbReference type="ARBA" id="ARBA00005417"/>
    </source>
</evidence>
<comment type="subunit">
    <text evidence="9">The complex is probably composed of two ATP-binding proteins, two transmembrane proteins and a solute-binding protein.</text>
</comment>
<evidence type="ECO:0000256" key="3">
    <source>
        <dbReference type="ARBA" id="ARBA00022737"/>
    </source>
</evidence>
<comment type="caution">
    <text evidence="11">The sequence shown here is derived from an EMBL/GenBank/DDBJ whole genome shotgun (WGS) entry which is preliminary data.</text>
</comment>
<reference evidence="11 12" key="1">
    <citation type="submission" date="2019-08" db="EMBL/GenBank/DDBJ databases">
        <title>Bacillus genomes from the desert of Cuatro Cienegas, Coahuila.</title>
        <authorList>
            <person name="Olmedo-Alvarez G."/>
        </authorList>
    </citation>
    <scope>NUCLEOTIDE SEQUENCE [LARGE SCALE GENOMIC DNA]</scope>
    <source>
        <strain evidence="11 12">CH28_1T</strain>
    </source>
</reference>
<comment type="catalytic activity">
    <reaction evidence="7">
        <text>a quaternary ammonium(out) + ATP + H2O = a quaternary ammonium(in) + ADP + phosphate + H(+)</text>
        <dbReference type="Rhea" id="RHEA:11036"/>
        <dbReference type="ChEBI" id="CHEBI:15377"/>
        <dbReference type="ChEBI" id="CHEBI:15378"/>
        <dbReference type="ChEBI" id="CHEBI:30616"/>
        <dbReference type="ChEBI" id="CHEBI:35267"/>
        <dbReference type="ChEBI" id="CHEBI:43474"/>
        <dbReference type="ChEBI" id="CHEBI:456216"/>
        <dbReference type="EC" id="7.6.2.9"/>
    </reaction>
</comment>
<dbReference type="OrthoDB" id="9802264at2"/>
<evidence type="ECO:0000313" key="12">
    <source>
        <dbReference type="Proteomes" id="UP000322524"/>
    </source>
</evidence>
<dbReference type="NCBIfam" id="TIGR01186">
    <property type="entry name" value="proV"/>
    <property type="match status" value="1"/>
</dbReference>
<keyword evidence="4 9" id="KW-0547">Nucleotide-binding</keyword>
<keyword evidence="9" id="KW-0472">Membrane</keyword>
<dbReference type="InterPro" id="IPR003439">
    <property type="entry name" value="ABC_transporter-like_ATP-bd"/>
</dbReference>
<dbReference type="EC" id="7.6.2.9" evidence="9"/>
<dbReference type="RefSeq" id="WP_148987698.1">
    <property type="nucleotide sequence ID" value="NZ_VTEV01000003.1"/>
</dbReference>
<keyword evidence="9" id="KW-0997">Cell inner membrane</keyword>
<evidence type="ECO:0000259" key="10">
    <source>
        <dbReference type="PROSITE" id="PS50893"/>
    </source>
</evidence>
<dbReference type="PROSITE" id="PS50893">
    <property type="entry name" value="ABC_TRANSPORTER_2"/>
    <property type="match status" value="1"/>
</dbReference>
<dbReference type="SUPFAM" id="SSF52540">
    <property type="entry name" value="P-loop containing nucleoside triphosphate hydrolases"/>
    <property type="match status" value="1"/>
</dbReference>
<proteinExistence type="inferred from homology"/>
<dbReference type="Gene3D" id="3.40.50.300">
    <property type="entry name" value="P-loop containing nucleotide triphosphate hydrolases"/>
    <property type="match status" value="1"/>
</dbReference>
<dbReference type="Pfam" id="PF00005">
    <property type="entry name" value="ABC_tran"/>
    <property type="match status" value="1"/>
</dbReference>
<comment type="subunit">
    <text evidence="8">The complex is composed of two ATP-binding proteins (OpuCA), two transmembrane proteins (OpuCB and OpuCD) and a solute-binding protein (OpuCC).</text>
</comment>
<evidence type="ECO:0000256" key="2">
    <source>
        <dbReference type="ARBA" id="ARBA00022448"/>
    </source>
</evidence>
<dbReference type="AlphaFoldDB" id="A0A5D4T3V9"/>
<keyword evidence="9" id="KW-1003">Cell membrane</keyword>
<comment type="subcellular location">
    <subcellularLocation>
        <location evidence="9">Cell inner membrane</location>
        <topology evidence="9">Peripheral membrane protein</topology>
    </subcellularLocation>
</comment>
<dbReference type="FunFam" id="3.40.50.300:FF:000425">
    <property type="entry name" value="Probable ABC transporter, ATP-binding subunit"/>
    <property type="match status" value="1"/>
</dbReference>
<dbReference type="GO" id="GO:0005886">
    <property type="term" value="C:plasma membrane"/>
    <property type="evidence" value="ECO:0007669"/>
    <property type="project" value="UniProtKB-SubCell"/>
</dbReference>
<keyword evidence="3" id="KW-0677">Repeat</keyword>
<dbReference type="PANTHER" id="PTHR43117:SF4">
    <property type="entry name" value="OSMOPROTECTANT IMPORT ATP-BINDING PROTEIN OSMV"/>
    <property type="match status" value="1"/>
</dbReference>
<dbReference type="GO" id="GO:0006865">
    <property type="term" value="P:amino acid transport"/>
    <property type="evidence" value="ECO:0007669"/>
    <property type="project" value="UniProtKB-UniRule"/>
</dbReference>
<dbReference type="EMBL" id="VTEV01000003">
    <property type="protein sequence ID" value="TYS68846.1"/>
    <property type="molecule type" value="Genomic_DNA"/>
</dbReference>
<evidence type="ECO:0000256" key="5">
    <source>
        <dbReference type="ARBA" id="ARBA00022840"/>
    </source>
</evidence>
<dbReference type="PANTHER" id="PTHR43117">
    <property type="entry name" value="OSMOPROTECTANT IMPORT ATP-BINDING PROTEIN OSMV"/>
    <property type="match status" value="1"/>
</dbReference>
<comment type="similarity">
    <text evidence="1 9">Belongs to the ABC transporter superfamily.</text>
</comment>
<protein>
    <recommendedName>
        <fullName evidence="9">Quaternary amine transport ATP-binding protein</fullName>
        <ecNumber evidence="9">7.6.2.9</ecNumber>
    </recommendedName>
</protein>
<dbReference type="SMART" id="SM00382">
    <property type="entry name" value="AAA"/>
    <property type="match status" value="1"/>
</dbReference>
<dbReference type="InterPro" id="IPR005892">
    <property type="entry name" value="Gly-betaine_transp_ATP-bd"/>
</dbReference>
<sequence length="317" mass="35665">MITFQNVTKTYEDGTTAVQSINLEIKEGEFFVLIGPSGCGKTTTLKMINRLHNVTNGDILIDGKSISEHNIHELRWNIGYVLQQIALFPHMTIEENISIVPELKSWKKADISKRVDELLELVGLEPSTYKKRKPSELSGGQQQRVGVARALAANPPIILMDEPFSALDPLSREQLQQDFLSLKKKIQKTIVFVTHDMNEALTLGDRICLMKDGEAVQVGTPEEFINNPKNDFVKSFIGNRRSVLRKTLEELVEDLKIGSSETPFREVDSKLTLGELLAFFAEEEAVTIMQANRPLGVLFRKDVLHFLHEHSEEGGLV</sequence>
<dbReference type="Proteomes" id="UP000322524">
    <property type="component" value="Unassembled WGS sequence"/>
</dbReference>
<keyword evidence="5 9" id="KW-0067">ATP-binding</keyword>
<dbReference type="GO" id="GO:0005524">
    <property type="term" value="F:ATP binding"/>
    <property type="evidence" value="ECO:0007669"/>
    <property type="project" value="UniProtKB-UniRule"/>
</dbReference>
<organism evidence="11 12">
    <name type="scientific">Sutcliffiella horikoshii</name>
    <dbReference type="NCBI Taxonomy" id="79883"/>
    <lineage>
        <taxon>Bacteria</taxon>
        <taxon>Bacillati</taxon>
        <taxon>Bacillota</taxon>
        <taxon>Bacilli</taxon>
        <taxon>Bacillales</taxon>
        <taxon>Bacillaceae</taxon>
        <taxon>Sutcliffiella</taxon>
    </lineage>
</organism>
<dbReference type="InterPro" id="IPR017871">
    <property type="entry name" value="ABC_transporter-like_CS"/>
</dbReference>
<keyword evidence="6" id="KW-0129">CBS domain</keyword>
<gene>
    <name evidence="11" type="ORF">FZC76_07870</name>
</gene>
<dbReference type="PROSITE" id="PS00211">
    <property type="entry name" value="ABC_TRANSPORTER_1"/>
    <property type="match status" value="1"/>
</dbReference>
<evidence type="ECO:0000256" key="9">
    <source>
        <dbReference type="RuleBase" id="RU369116"/>
    </source>
</evidence>
<dbReference type="GO" id="GO:0015418">
    <property type="term" value="F:ABC-type quaternary ammonium compound transporting activity"/>
    <property type="evidence" value="ECO:0007669"/>
    <property type="project" value="UniProtKB-EC"/>
</dbReference>
<accession>A0A5D4T3V9</accession>
<evidence type="ECO:0000256" key="8">
    <source>
        <dbReference type="ARBA" id="ARBA00063934"/>
    </source>
</evidence>
<keyword evidence="2 9" id="KW-0813">Transport</keyword>
<dbReference type="STRING" id="79883.GCA_001636495_01885"/>
<evidence type="ECO:0000256" key="6">
    <source>
        <dbReference type="ARBA" id="ARBA00023122"/>
    </source>
</evidence>
<evidence type="ECO:0000313" key="11">
    <source>
        <dbReference type="EMBL" id="TYS68846.1"/>
    </source>
</evidence>
<evidence type="ECO:0000256" key="7">
    <source>
        <dbReference type="ARBA" id="ARBA00052482"/>
    </source>
</evidence>
<name>A0A5D4T3V9_9BACI</name>
<evidence type="ECO:0000256" key="4">
    <source>
        <dbReference type="ARBA" id="ARBA00022741"/>
    </source>
</evidence>